<evidence type="ECO:0008006" key="3">
    <source>
        <dbReference type="Google" id="ProtNLM"/>
    </source>
</evidence>
<proteinExistence type="predicted"/>
<gene>
    <name evidence="2" type="ORF">ACAT0790_LOCUS32455</name>
</gene>
<evidence type="ECO:0000256" key="1">
    <source>
        <dbReference type="SAM" id="SignalP"/>
    </source>
</evidence>
<reference evidence="2" key="1">
    <citation type="submission" date="2021-01" db="EMBL/GenBank/DDBJ databases">
        <authorList>
            <person name="Corre E."/>
            <person name="Pelletier E."/>
            <person name="Niang G."/>
            <person name="Scheremetjew M."/>
            <person name="Finn R."/>
            <person name="Kale V."/>
            <person name="Holt S."/>
            <person name="Cochrane G."/>
            <person name="Meng A."/>
            <person name="Brown T."/>
            <person name="Cohen L."/>
        </authorList>
    </citation>
    <scope>NUCLEOTIDE SEQUENCE</scope>
    <source>
        <strain evidence="2">OF101</strain>
    </source>
</reference>
<feature type="chain" id="PRO_5031270661" description="YbjN domain-containing protein" evidence="1">
    <location>
        <begin position="18"/>
        <end position="199"/>
    </location>
</feature>
<accession>A0A7S1W716</accession>
<dbReference type="EMBL" id="HBGE01053920">
    <property type="protein sequence ID" value="CAD9152454.1"/>
    <property type="molecule type" value="Transcribed_RNA"/>
</dbReference>
<dbReference type="AlphaFoldDB" id="A0A7S1W716"/>
<sequence length="199" mass="22522">MLAAALLRLTAASYNAAVEETNDSSDGKAWDGRDAKMLDELLEHFGERPEPRGLCGQAGDVLRSVDREAALKREDDNMCFYSYTTAGDRKALLIIDLPARRLRLGFVVRKPQQKGWTLARSMVFSNKWNEEKAYTKLLIDKEGDFDLRWEQDLEVVKELHESLPRMLSIFETSVIAMNQELIDEIGGQDKGAADRKAEL</sequence>
<protein>
    <recommendedName>
        <fullName evidence="3">YbjN domain-containing protein</fullName>
    </recommendedName>
</protein>
<feature type="signal peptide" evidence="1">
    <location>
        <begin position="1"/>
        <end position="17"/>
    </location>
</feature>
<name>A0A7S1W716_ALECA</name>
<evidence type="ECO:0000313" key="2">
    <source>
        <dbReference type="EMBL" id="CAD9152454.1"/>
    </source>
</evidence>
<organism evidence="2">
    <name type="scientific">Alexandrium catenella</name>
    <name type="common">Red tide dinoflagellate</name>
    <name type="synonym">Gonyaulax catenella</name>
    <dbReference type="NCBI Taxonomy" id="2925"/>
    <lineage>
        <taxon>Eukaryota</taxon>
        <taxon>Sar</taxon>
        <taxon>Alveolata</taxon>
        <taxon>Dinophyceae</taxon>
        <taxon>Gonyaulacales</taxon>
        <taxon>Pyrocystaceae</taxon>
        <taxon>Alexandrium</taxon>
    </lineage>
</organism>
<keyword evidence="1" id="KW-0732">Signal</keyword>